<evidence type="ECO:0000259" key="5">
    <source>
        <dbReference type="Pfam" id="PF04542"/>
    </source>
</evidence>
<dbReference type="Proteomes" id="UP000184031">
    <property type="component" value="Unassembled WGS sequence"/>
</dbReference>
<comment type="caution">
    <text evidence="8">The sequence shown here is derived from an EMBL/GenBank/DDBJ whole genome shotgun (WGS) entry which is preliminary data.</text>
</comment>
<evidence type="ECO:0000256" key="2">
    <source>
        <dbReference type="ARBA" id="ARBA00023015"/>
    </source>
</evidence>
<dbReference type="GO" id="GO:0003677">
    <property type="term" value="F:DNA binding"/>
    <property type="evidence" value="ECO:0007669"/>
    <property type="project" value="InterPro"/>
</dbReference>
<feature type="domain" description="RNA polymerase sigma-70 region 2" evidence="5">
    <location>
        <begin position="39"/>
        <end position="101"/>
    </location>
</feature>
<dbReference type="Pfam" id="PF04542">
    <property type="entry name" value="Sigma70_r2"/>
    <property type="match status" value="1"/>
</dbReference>
<evidence type="ECO:0000313" key="7">
    <source>
        <dbReference type="EMBL" id="SFC63524.1"/>
    </source>
</evidence>
<dbReference type="InterPro" id="IPR039425">
    <property type="entry name" value="RNA_pol_sigma-70-like"/>
</dbReference>
<dbReference type="RefSeq" id="WP_083569781.1">
    <property type="nucleotide sequence ID" value="NZ_FOKU01000016.1"/>
</dbReference>
<evidence type="ECO:0000259" key="6">
    <source>
        <dbReference type="Pfam" id="PF08281"/>
    </source>
</evidence>
<dbReference type="GO" id="GO:0016987">
    <property type="term" value="F:sigma factor activity"/>
    <property type="evidence" value="ECO:0007669"/>
    <property type="project" value="UniProtKB-KW"/>
</dbReference>
<dbReference type="InterPro" id="IPR013249">
    <property type="entry name" value="RNA_pol_sigma70_r4_t2"/>
</dbReference>
<dbReference type="InterPro" id="IPR014284">
    <property type="entry name" value="RNA_pol_sigma-70_dom"/>
</dbReference>
<dbReference type="NCBIfam" id="TIGR02985">
    <property type="entry name" value="Sig70_bacteroi1"/>
    <property type="match status" value="1"/>
</dbReference>
<dbReference type="AlphaFoldDB" id="A0A1M7CKF7"/>
<dbReference type="SUPFAM" id="SSF88946">
    <property type="entry name" value="Sigma2 domain of RNA polymerase sigma factors"/>
    <property type="match status" value="1"/>
</dbReference>
<sequence>MSNSLHFSKMTPEYSHNLKMKTASDYGDEDDFNVMYGFYRPKLFVIVNSYIPSREDAEEIVHDVLVKLWEKKKTLKIHSNFTGYVYSMTRNACLDYLRTRKNQLSKEMTMEQQEFWLNHGALADDAASSILAEELEALVDMAIGQLPEKCKRVFVKSRMDGLSHQEISRELQISPKTVENHITRALTQFRVALKDYLPSIFL</sequence>
<dbReference type="InterPro" id="IPR007627">
    <property type="entry name" value="RNA_pol_sigma70_r2"/>
</dbReference>
<keyword evidence="2" id="KW-0805">Transcription regulation</keyword>
<dbReference type="Gene3D" id="1.10.10.10">
    <property type="entry name" value="Winged helix-like DNA-binding domain superfamily/Winged helix DNA-binding domain"/>
    <property type="match status" value="1"/>
</dbReference>
<evidence type="ECO:0000313" key="9">
    <source>
        <dbReference type="Proteomes" id="UP000184031"/>
    </source>
</evidence>
<evidence type="ECO:0000256" key="3">
    <source>
        <dbReference type="ARBA" id="ARBA00023082"/>
    </source>
</evidence>
<gene>
    <name evidence="7" type="ORF">SAMN04487891_1164</name>
    <name evidence="8" type="ORF">SAMN05216293_4040</name>
</gene>
<name>A0A1M7CKF7_9FLAO</name>
<protein>
    <submittedName>
        <fullName evidence="8">RNA polymerase sigma-70 factor, ECF subfamily</fullName>
    </submittedName>
</protein>
<reference evidence="8 9" key="1">
    <citation type="submission" date="2016-11" db="EMBL/GenBank/DDBJ databases">
        <authorList>
            <person name="Varghese N."/>
            <person name="Submissions S."/>
        </authorList>
    </citation>
    <scope>NUCLEOTIDE SEQUENCE [LARGE SCALE GENOMIC DNA]</scope>
    <source>
        <strain evidence="8 9">CGMCC 1.12174</strain>
        <strain evidence="7 10">DSM 26351</strain>
    </source>
</reference>
<dbReference type="EMBL" id="FOKU01000016">
    <property type="protein sequence ID" value="SFC63524.1"/>
    <property type="molecule type" value="Genomic_DNA"/>
</dbReference>
<evidence type="ECO:0000256" key="1">
    <source>
        <dbReference type="ARBA" id="ARBA00010641"/>
    </source>
</evidence>
<dbReference type="Pfam" id="PF08281">
    <property type="entry name" value="Sigma70_r4_2"/>
    <property type="match status" value="1"/>
</dbReference>
<dbReference type="STRING" id="1055723.SAMN05216293_4040"/>
<keyword evidence="4" id="KW-0804">Transcription</keyword>
<evidence type="ECO:0000313" key="10">
    <source>
        <dbReference type="Proteomes" id="UP000198940"/>
    </source>
</evidence>
<dbReference type="EMBL" id="FRAT01000014">
    <property type="protein sequence ID" value="SHL67724.1"/>
    <property type="molecule type" value="Genomic_DNA"/>
</dbReference>
<evidence type="ECO:0000313" key="8">
    <source>
        <dbReference type="EMBL" id="SHL67724.1"/>
    </source>
</evidence>
<dbReference type="InterPro" id="IPR036388">
    <property type="entry name" value="WH-like_DNA-bd_sf"/>
</dbReference>
<dbReference type="NCBIfam" id="TIGR02937">
    <property type="entry name" value="sigma70-ECF"/>
    <property type="match status" value="1"/>
</dbReference>
<evidence type="ECO:0000256" key="4">
    <source>
        <dbReference type="ARBA" id="ARBA00023163"/>
    </source>
</evidence>
<dbReference type="PANTHER" id="PTHR43133">
    <property type="entry name" value="RNA POLYMERASE ECF-TYPE SIGMA FACTO"/>
    <property type="match status" value="1"/>
</dbReference>
<dbReference type="Gene3D" id="1.10.1740.10">
    <property type="match status" value="1"/>
</dbReference>
<accession>A0A3A1NYL7</accession>
<keyword evidence="10" id="KW-1185">Reference proteome</keyword>
<comment type="similarity">
    <text evidence="1">Belongs to the sigma-70 factor family. ECF subfamily.</text>
</comment>
<organism evidence="8 9">
    <name type="scientific">Flagellimonas taeanensis</name>
    <dbReference type="NCBI Taxonomy" id="1005926"/>
    <lineage>
        <taxon>Bacteria</taxon>
        <taxon>Pseudomonadati</taxon>
        <taxon>Bacteroidota</taxon>
        <taxon>Flavobacteriia</taxon>
        <taxon>Flavobacteriales</taxon>
        <taxon>Flavobacteriaceae</taxon>
        <taxon>Flagellimonas</taxon>
    </lineage>
</organism>
<dbReference type="PANTHER" id="PTHR43133:SF46">
    <property type="entry name" value="RNA POLYMERASE SIGMA-70 FACTOR ECF SUBFAMILY"/>
    <property type="match status" value="1"/>
</dbReference>
<accession>A0A1M7CKF7</accession>
<dbReference type="SUPFAM" id="SSF88659">
    <property type="entry name" value="Sigma3 and sigma4 domains of RNA polymerase sigma factors"/>
    <property type="match status" value="1"/>
</dbReference>
<proteinExistence type="inferred from homology"/>
<dbReference type="OrthoDB" id="1100095at2"/>
<dbReference type="Proteomes" id="UP000198940">
    <property type="component" value="Unassembled WGS sequence"/>
</dbReference>
<dbReference type="InterPro" id="IPR013325">
    <property type="entry name" value="RNA_pol_sigma_r2"/>
</dbReference>
<keyword evidence="3" id="KW-0731">Sigma factor</keyword>
<dbReference type="InterPro" id="IPR013324">
    <property type="entry name" value="RNA_pol_sigma_r3/r4-like"/>
</dbReference>
<dbReference type="InterPro" id="IPR014327">
    <property type="entry name" value="RNA_pol_sigma70_bacteroid"/>
</dbReference>
<feature type="domain" description="RNA polymerase sigma factor 70 region 4 type 2" evidence="6">
    <location>
        <begin position="138"/>
        <end position="187"/>
    </location>
</feature>
<dbReference type="GO" id="GO:0006352">
    <property type="term" value="P:DNA-templated transcription initiation"/>
    <property type="evidence" value="ECO:0007669"/>
    <property type="project" value="InterPro"/>
</dbReference>